<protein>
    <submittedName>
        <fullName evidence="1">Uncharacterized protein</fullName>
    </submittedName>
</protein>
<evidence type="ECO:0000313" key="1">
    <source>
        <dbReference type="EMBL" id="KAI9185786.1"/>
    </source>
</evidence>
<name>A0AAD5J522_ACENE</name>
<proteinExistence type="predicted"/>
<evidence type="ECO:0000313" key="2">
    <source>
        <dbReference type="Proteomes" id="UP001064489"/>
    </source>
</evidence>
<dbReference type="Proteomes" id="UP001064489">
    <property type="component" value="Chromosome 3"/>
</dbReference>
<dbReference type="AlphaFoldDB" id="A0AAD5J522"/>
<keyword evidence="2" id="KW-1185">Reference proteome</keyword>
<organism evidence="1 2">
    <name type="scientific">Acer negundo</name>
    <name type="common">Box elder</name>
    <dbReference type="NCBI Taxonomy" id="4023"/>
    <lineage>
        <taxon>Eukaryota</taxon>
        <taxon>Viridiplantae</taxon>
        <taxon>Streptophyta</taxon>
        <taxon>Embryophyta</taxon>
        <taxon>Tracheophyta</taxon>
        <taxon>Spermatophyta</taxon>
        <taxon>Magnoliopsida</taxon>
        <taxon>eudicotyledons</taxon>
        <taxon>Gunneridae</taxon>
        <taxon>Pentapetalae</taxon>
        <taxon>rosids</taxon>
        <taxon>malvids</taxon>
        <taxon>Sapindales</taxon>
        <taxon>Sapindaceae</taxon>
        <taxon>Hippocastanoideae</taxon>
        <taxon>Acereae</taxon>
        <taxon>Acer</taxon>
    </lineage>
</organism>
<gene>
    <name evidence="1" type="ORF">LWI28_010624</name>
</gene>
<reference evidence="1" key="1">
    <citation type="journal article" date="2022" name="Plant J.">
        <title>Strategies of tolerance reflected in two North American maple genomes.</title>
        <authorList>
            <person name="McEvoy S.L."/>
            <person name="Sezen U.U."/>
            <person name="Trouern-Trend A."/>
            <person name="McMahon S.M."/>
            <person name="Schaberg P.G."/>
            <person name="Yang J."/>
            <person name="Wegrzyn J.L."/>
            <person name="Swenson N.G."/>
        </authorList>
    </citation>
    <scope>NUCLEOTIDE SEQUENCE</scope>
    <source>
        <strain evidence="1">91603</strain>
    </source>
</reference>
<accession>A0AAD5J522</accession>
<dbReference type="EMBL" id="JAJSOW010000100">
    <property type="protein sequence ID" value="KAI9185786.1"/>
    <property type="molecule type" value="Genomic_DNA"/>
</dbReference>
<sequence length="85" mass="9736">MQAALQAIEIALANGWRWLWMETDSIAVYFCFILQAIEIALANATVSTATATTTVIWSQKVKFLTQTTFNYAFLSLVYRRQRLQL</sequence>
<comment type="caution">
    <text evidence="1">The sequence shown here is derived from an EMBL/GenBank/DDBJ whole genome shotgun (WGS) entry which is preliminary data.</text>
</comment>
<reference evidence="1" key="2">
    <citation type="submission" date="2023-02" db="EMBL/GenBank/DDBJ databases">
        <authorList>
            <person name="Swenson N.G."/>
            <person name="Wegrzyn J.L."/>
            <person name="Mcevoy S.L."/>
        </authorList>
    </citation>
    <scope>NUCLEOTIDE SEQUENCE</scope>
    <source>
        <strain evidence="1">91603</strain>
        <tissue evidence="1">Leaf</tissue>
    </source>
</reference>